<organism evidence="1 2">
    <name type="scientific">Candidatus Woesebacteria bacterium GW2011_GWB1_43_14</name>
    <dbReference type="NCBI Taxonomy" id="1618578"/>
    <lineage>
        <taxon>Bacteria</taxon>
        <taxon>Candidatus Woeseibacteriota</taxon>
    </lineage>
</organism>
<dbReference type="CDD" id="cd06561">
    <property type="entry name" value="AlkD_like"/>
    <property type="match status" value="1"/>
</dbReference>
<proteinExistence type="predicted"/>
<dbReference type="PANTHER" id="PTHR34070">
    <property type="entry name" value="ARMADILLO-TYPE FOLD"/>
    <property type="match status" value="1"/>
</dbReference>
<name>A0A0G1DHK6_9BACT</name>
<protein>
    <recommendedName>
        <fullName evidence="3">DNA alkylation repair protein</fullName>
    </recommendedName>
</protein>
<accession>A0A0G1DHK6</accession>
<dbReference type="STRING" id="1618578.UV74_C0013G0194"/>
<evidence type="ECO:0000313" key="2">
    <source>
        <dbReference type="Proteomes" id="UP000034090"/>
    </source>
</evidence>
<dbReference type="InterPro" id="IPR016024">
    <property type="entry name" value="ARM-type_fold"/>
</dbReference>
<evidence type="ECO:0000313" key="1">
    <source>
        <dbReference type="EMBL" id="KKS97072.1"/>
    </source>
</evidence>
<dbReference type="SUPFAM" id="SSF48371">
    <property type="entry name" value="ARM repeat"/>
    <property type="match status" value="1"/>
</dbReference>
<dbReference type="InterPro" id="IPR014825">
    <property type="entry name" value="DNA_alkylation"/>
</dbReference>
<dbReference type="PANTHER" id="PTHR34070:SF1">
    <property type="entry name" value="DNA ALKYLATION REPAIR PROTEIN"/>
    <property type="match status" value="1"/>
</dbReference>
<dbReference type="Pfam" id="PF08713">
    <property type="entry name" value="DNA_alkylation"/>
    <property type="match status" value="1"/>
</dbReference>
<evidence type="ECO:0008006" key="3">
    <source>
        <dbReference type="Google" id="ProtNLM"/>
    </source>
</evidence>
<dbReference type="EMBL" id="LCFQ01000013">
    <property type="protein sequence ID" value="KKS97072.1"/>
    <property type="molecule type" value="Genomic_DNA"/>
</dbReference>
<comment type="caution">
    <text evidence="1">The sequence shown here is derived from an EMBL/GenBank/DDBJ whole genome shotgun (WGS) entry which is preliminary data.</text>
</comment>
<sequence length="232" mass="27139">MNKLHQEILKGLKKLPQKDSGHFDINKYLGSPRKYYGTSTPDRRKMMKDWYKKHKDINFSEFQSLLDSLYKGESIEERFIAGSVLEHYSDLRTKLSPQRLKKWVSGLIGWAEIDTQISFSGGEILDKWEDWGKALTDFSNSNSISLRRASLVLLVKPVRDVRDKKLLKLAFANIGRLKHERDILITKAISWLLRDMIKNYRREVQKYLSENRDSLPAIALREATRKLKTGRK</sequence>
<reference evidence="1 2" key="1">
    <citation type="journal article" date="2015" name="Nature">
        <title>rRNA introns, odd ribosomes, and small enigmatic genomes across a large radiation of phyla.</title>
        <authorList>
            <person name="Brown C.T."/>
            <person name="Hug L.A."/>
            <person name="Thomas B.C."/>
            <person name="Sharon I."/>
            <person name="Castelle C.J."/>
            <person name="Singh A."/>
            <person name="Wilkins M.J."/>
            <person name="Williams K.H."/>
            <person name="Banfield J.F."/>
        </authorList>
    </citation>
    <scope>NUCLEOTIDE SEQUENCE [LARGE SCALE GENOMIC DNA]</scope>
</reference>
<gene>
    <name evidence="1" type="ORF">UV74_C0013G0194</name>
</gene>
<dbReference type="Proteomes" id="UP000034090">
    <property type="component" value="Unassembled WGS sequence"/>
</dbReference>
<dbReference type="Gene3D" id="1.25.10.90">
    <property type="match status" value="1"/>
</dbReference>
<dbReference type="AlphaFoldDB" id="A0A0G1DHK6"/>